<name>A0ABW2V5S0_9BACL</name>
<proteinExistence type="predicted"/>
<reference evidence="7" key="1">
    <citation type="journal article" date="2019" name="Int. J. Syst. Evol. Microbiol.">
        <title>The Global Catalogue of Microorganisms (GCM) 10K type strain sequencing project: providing services to taxonomists for standard genome sequencing and annotation.</title>
        <authorList>
            <consortium name="The Broad Institute Genomics Platform"/>
            <consortium name="The Broad Institute Genome Sequencing Center for Infectious Disease"/>
            <person name="Wu L."/>
            <person name="Ma J."/>
        </authorList>
    </citation>
    <scope>NUCLEOTIDE SEQUENCE [LARGE SCALE GENOMIC DNA]</scope>
    <source>
        <strain evidence="7">JCM 18657</strain>
    </source>
</reference>
<dbReference type="PANTHER" id="PTHR30146">
    <property type="entry name" value="LACI-RELATED TRANSCRIPTIONAL REPRESSOR"/>
    <property type="match status" value="1"/>
</dbReference>
<sequence>MSVTIKDIARMANVSHTTVSRALNDSPLINAETKERIKQIARSLNYTPNFNAKSLVLERSYNIGLFFSTLRSGTSATFFYSAVAGVNGLIHGKYNLVVKGIDDYLEGAPLSRKMFDGILVVSQSSDDMGFIRAVREAGIPLVVLNRSPEGVASIRADDRIGSDRITQYMIDQGHTELAMIEGMPGFSSSYERKQGFIQALVRNGIDPAPHRFVPGNYDVESGYRGMRLLLEQERLPTAVFCANDDMAVGAMKAVQEAGLKVPDDISLAGFDDSSFARYLTPALTTVRRPIEQISRLGTERLLDMIDRKTRPDKAEAELIDTVLVIRDSVKRITR</sequence>
<dbReference type="PROSITE" id="PS50932">
    <property type="entry name" value="HTH_LACI_2"/>
    <property type="match status" value="1"/>
</dbReference>
<dbReference type="Pfam" id="PF13377">
    <property type="entry name" value="Peripla_BP_3"/>
    <property type="match status" value="1"/>
</dbReference>
<evidence type="ECO:0000256" key="4">
    <source>
        <dbReference type="ARBA" id="ARBA00023163"/>
    </source>
</evidence>
<gene>
    <name evidence="6" type="ORF">ACFQWB_10745</name>
</gene>
<evidence type="ECO:0000259" key="5">
    <source>
        <dbReference type="PROSITE" id="PS50932"/>
    </source>
</evidence>
<dbReference type="SUPFAM" id="SSF53822">
    <property type="entry name" value="Periplasmic binding protein-like I"/>
    <property type="match status" value="1"/>
</dbReference>
<keyword evidence="7" id="KW-1185">Reference proteome</keyword>
<dbReference type="SUPFAM" id="SSF47413">
    <property type="entry name" value="lambda repressor-like DNA-binding domains"/>
    <property type="match status" value="1"/>
</dbReference>
<keyword evidence="2" id="KW-0805">Transcription regulation</keyword>
<dbReference type="Pfam" id="PF00356">
    <property type="entry name" value="LacI"/>
    <property type="match status" value="1"/>
</dbReference>
<dbReference type="CDD" id="cd01392">
    <property type="entry name" value="HTH_LacI"/>
    <property type="match status" value="1"/>
</dbReference>
<dbReference type="InterPro" id="IPR010982">
    <property type="entry name" value="Lambda_DNA-bd_dom_sf"/>
</dbReference>
<dbReference type="PRINTS" id="PR00036">
    <property type="entry name" value="HTHLACI"/>
</dbReference>
<keyword evidence="3 6" id="KW-0238">DNA-binding</keyword>
<dbReference type="CDD" id="cd06267">
    <property type="entry name" value="PBP1_LacI_sugar_binding-like"/>
    <property type="match status" value="1"/>
</dbReference>
<evidence type="ECO:0000256" key="1">
    <source>
        <dbReference type="ARBA" id="ARBA00022491"/>
    </source>
</evidence>
<dbReference type="InterPro" id="IPR046335">
    <property type="entry name" value="LacI/GalR-like_sensor"/>
</dbReference>
<keyword evidence="1" id="KW-0678">Repressor</keyword>
<keyword evidence="4" id="KW-0804">Transcription</keyword>
<dbReference type="Gene3D" id="3.40.50.2300">
    <property type="match status" value="2"/>
</dbReference>
<dbReference type="PANTHER" id="PTHR30146:SF148">
    <property type="entry name" value="HTH-TYPE TRANSCRIPTIONAL REPRESSOR PURR-RELATED"/>
    <property type="match status" value="1"/>
</dbReference>
<organism evidence="6 7">
    <name type="scientific">Paenibacillus thermoaerophilus</name>
    <dbReference type="NCBI Taxonomy" id="1215385"/>
    <lineage>
        <taxon>Bacteria</taxon>
        <taxon>Bacillati</taxon>
        <taxon>Bacillota</taxon>
        <taxon>Bacilli</taxon>
        <taxon>Bacillales</taxon>
        <taxon>Paenibacillaceae</taxon>
        <taxon>Paenibacillus</taxon>
    </lineage>
</organism>
<comment type="caution">
    <text evidence="6">The sequence shown here is derived from an EMBL/GenBank/DDBJ whole genome shotgun (WGS) entry which is preliminary data.</text>
</comment>
<evidence type="ECO:0000256" key="3">
    <source>
        <dbReference type="ARBA" id="ARBA00023125"/>
    </source>
</evidence>
<dbReference type="RefSeq" id="WP_138787989.1">
    <property type="nucleotide sequence ID" value="NZ_JBHTGQ010000023.1"/>
</dbReference>
<dbReference type="SMART" id="SM00354">
    <property type="entry name" value="HTH_LACI"/>
    <property type="match status" value="1"/>
</dbReference>
<dbReference type="Gene3D" id="1.10.260.40">
    <property type="entry name" value="lambda repressor-like DNA-binding domains"/>
    <property type="match status" value="1"/>
</dbReference>
<dbReference type="EMBL" id="JBHTGQ010000023">
    <property type="protein sequence ID" value="MFC7750400.1"/>
    <property type="molecule type" value="Genomic_DNA"/>
</dbReference>
<evidence type="ECO:0000256" key="2">
    <source>
        <dbReference type="ARBA" id="ARBA00023015"/>
    </source>
</evidence>
<protein>
    <submittedName>
        <fullName evidence="6">LacI family DNA-binding transcriptional regulator</fullName>
    </submittedName>
</protein>
<accession>A0ABW2V5S0</accession>
<dbReference type="InterPro" id="IPR000843">
    <property type="entry name" value="HTH_LacI"/>
</dbReference>
<evidence type="ECO:0000313" key="7">
    <source>
        <dbReference type="Proteomes" id="UP001596528"/>
    </source>
</evidence>
<feature type="domain" description="HTH lacI-type" evidence="5">
    <location>
        <begin position="3"/>
        <end position="57"/>
    </location>
</feature>
<dbReference type="Proteomes" id="UP001596528">
    <property type="component" value="Unassembled WGS sequence"/>
</dbReference>
<dbReference type="InterPro" id="IPR028082">
    <property type="entry name" value="Peripla_BP_I"/>
</dbReference>
<dbReference type="PROSITE" id="PS00356">
    <property type="entry name" value="HTH_LACI_1"/>
    <property type="match status" value="1"/>
</dbReference>
<dbReference type="GO" id="GO:0003677">
    <property type="term" value="F:DNA binding"/>
    <property type="evidence" value="ECO:0007669"/>
    <property type="project" value="UniProtKB-KW"/>
</dbReference>
<evidence type="ECO:0000313" key="6">
    <source>
        <dbReference type="EMBL" id="MFC7750400.1"/>
    </source>
</evidence>